<accession>A0A328AEX6</accession>
<organism evidence="4 5">
    <name type="scientific">Phenylobacterium deserti</name>
    <dbReference type="NCBI Taxonomy" id="1914756"/>
    <lineage>
        <taxon>Bacteria</taxon>
        <taxon>Pseudomonadati</taxon>
        <taxon>Pseudomonadota</taxon>
        <taxon>Alphaproteobacteria</taxon>
        <taxon>Caulobacterales</taxon>
        <taxon>Caulobacteraceae</taxon>
        <taxon>Phenylobacterium</taxon>
    </lineage>
</organism>
<protein>
    <submittedName>
        <fullName evidence="4">Mannitol dehydrogenase family protein</fullName>
    </submittedName>
</protein>
<keyword evidence="5" id="KW-1185">Reference proteome</keyword>
<dbReference type="Gene3D" id="3.40.50.720">
    <property type="entry name" value="NAD(P)-binding Rossmann-like Domain"/>
    <property type="match status" value="1"/>
</dbReference>
<dbReference type="OrthoDB" id="271711at2"/>
<dbReference type="GO" id="GO:0016616">
    <property type="term" value="F:oxidoreductase activity, acting on the CH-OH group of donors, NAD or NADP as acceptor"/>
    <property type="evidence" value="ECO:0007669"/>
    <property type="project" value="TreeGrafter"/>
</dbReference>
<evidence type="ECO:0000313" key="4">
    <source>
        <dbReference type="EMBL" id="RAK51338.1"/>
    </source>
</evidence>
<dbReference type="PANTHER" id="PTHR43362">
    <property type="entry name" value="MANNITOL DEHYDROGENASE DSF1-RELATED"/>
    <property type="match status" value="1"/>
</dbReference>
<dbReference type="Proteomes" id="UP000249725">
    <property type="component" value="Unassembled WGS sequence"/>
</dbReference>
<evidence type="ECO:0000259" key="3">
    <source>
        <dbReference type="Pfam" id="PF08125"/>
    </source>
</evidence>
<keyword evidence="1" id="KW-0560">Oxidoreductase</keyword>
<evidence type="ECO:0000259" key="2">
    <source>
        <dbReference type="Pfam" id="PF01232"/>
    </source>
</evidence>
<evidence type="ECO:0000256" key="1">
    <source>
        <dbReference type="ARBA" id="ARBA00023002"/>
    </source>
</evidence>
<sequence length="501" mass="53038">MSGPRLSESALGGLPADVVQPGYNRTTVKAGVVHLGIGAFHRAHQADVFDQLIRAGDPRWGIRGASLRSPDVAEQMNPQDGLYSVVVRDGSSEQVRIIGAVQDVLVAPQDPAALVEALAAADTHLVTLTVTEKGYKLDPATGTLLTEDADVAADLGGLDRPKTAPGFLVAALKLRRERGLPALTAISCDNLPHNGAALSAAVLDMAARHDPALRDWIEANGAFPQTMVDRIVPATTSEDIDALAARLGVVDRAMVKTEPFTQWVVEDRFAGERPDLASAGVQLTQSVAPWEEAKLRLLNGAHSAIAYLGGLAGIDFVHQFVAREAGSRFVNRVWDEAETTLSPPPGLEVAAYRNELMARFANSSLQHRTRQIAMDGSQKLPQRLLATISARLQKGQPIDALALGVAAWMRWQEGRDEGGAAFKVDDPLADTTRSLVERGSSPTDKALALLSLSAVFPADLVGRPDFRAAVTTQAERLARLGALGAIDALLSGNVGVDGSGS</sequence>
<comment type="caution">
    <text evidence="4">The sequence shown here is derived from an EMBL/GenBank/DDBJ whole genome shotgun (WGS) entry which is preliminary data.</text>
</comment>
<dbReference type="SUPFAM" id="SSF48179">
    <property type="entry name" value="6-phosphogluconate dehydrogenase C-terminal domain-like"/>
    <property type="match status" value="1"/>
</dbReference>
<dbReference type="Pfam" id="PF08125">
    <property type="entry name" value="Mannitol_dh_C"/>
    <property type="match status" value="1"/>
</dbReference>
<dbReference type="EMBL" id="QFYR01000004">
    <property type="protein sequence ID" value="RAK51338.1"/>
    <property type="molecule type" value="Genomic_DNA"/>
</dbReference>
<dbReference type="InterPro" id="IPR013131">
    <property type="entry name" value="Mannitol_DH_N"/>
</dbReference>
<gene>
    <name evidence="4" type="ORF">DJ018_15455</name>
</gene>
<evidence type="ECO:0000313" key="5">
    <source>
        <dbReference type="Proteomes" id="UP000249725"/>
    </source>
</evidence>
<dbReference type="InterPro" id="IPR013328">
    <property type="entry name" value="6PGD_dom2"/>
</dbReference>
<feature type="domain" description="Mannitol dehydrogenase C-terminal" evidence="3">
    <location>
        <begin position="287"/>
        <end position="477"/>
    </location>
</feature>
<dbReference type="AlphaFoldDB" id="A0A328AEX6"/>
<dbReference type="SUPFAM" id="SSF51735">
    <property type="entry name" value="NAD(P)-binding Rossmann-fold domains"/>
    <property type="match status" value="1"/>
</dbReference>
<dbReference type="Gene3D" id="1.10.1040.10">
    <property type="entry name" value="N-(1-d-carboxylethyl)-l-norvaline Dehydrogenase, domain 2"/>
    <property type="match status" value="1"/>
</dbReference>
<dbReference type="Pfam" id="PF01232">
    <property type="entry name" value="Mannitol_dh"/>
    <property type="match status" value="1"/>
</dbReference>
<dbReference type="InterPro" id="IPR008927">
    <property type="entry name" value="6-PGluconate_DH-like_C_sf"/>
</dbReference>
<dbReference type="PRINTS" id="PR00084">
    <property type="entry name" value="MTLDHDRGNASE"/>
</dbReference>
<dbReference type="InterPro" id="IPR000669">
    <property type="entry name" value="Mannitol_DH"/>
</dbReference>
<name>A0A328AEX6_9CAUL</name>
<dbReference type="PANTHER" id="PTHR43362:SF1">
    <property type="entry name" value="MANNITOL DEHYDROGENASE 2-RELATED"/>
    <property type="match status" value="1"/>
</dbReference>
<dbReference type="InterPro" id="IPR036291">
    <property type="entry name" value="NAD(P)-bd_dom_sf"/>
</dbReference>
<dbReference type="RefSeq" id="WP_111515873.1">
    <property type="nucleotide sequence ID" value="NZ_QFYR01000004.1"/>
</dbReference>
<reference evidence="5" key="1">
    <citation type="submission" date="2018-05" db="EMBL/GenBank/DDBJ databases">
        <authorList>
            <person name="Li X."/>
        </authorList>
    </citation>
    <scope>NUCLEOTIDE SEQUENCE [LARGE SCALE GENOMIC DNA]</scope>
    <source>
        <strain evidence="5">YIM 73061</strain>
    </source>
</reference>
<proteinExistence type="predicted"/>
<dbReference type="InterPro" id="IPR050988">
    <property type="entry name" value="Mannitol_DH/Oxidoreductase"/>
</dbReference>
<dbReference type="InterPro" id="IPR013118">
    <property type="entry name" value="Mannitol_DH_C"/>
</dbReference>
<feature type="domain" description="Mannitol dehydrogenase N-terminal" evidence="2">
    <location>
        <begin position="31"/>
        <end position="276"/>
    </location>
</feature>